<dbReference type="EMBL" id="DTLI01000234">
    <property type="protein sequence ID" value="HHS53130.1"/>
    <property type="molecule type" value="Genomic_DNA"/>
</dbReference>
<proteinExistence type="predicted"/>
<feature type="transmembrane region" description="Helical" evidence="1">
    <location>
        <begin position="12"/>
        <end position="32"/>
    </location>
</feature>
<evidence type="ECO:0000313" key="2">
    <source>
        <dbReference type="EMBL" id="HHS53130.1"/>
    </source>
</evidence>
<sequence>MLLSKLFSRQVFWGRLIPIICLVLFNLNASWLNNPNNRFAFCAGIELGFVKVLSHKIQFSQDGTRFDYVKEGGQDILFPFNRLTAELAMGHRHTLIFLIQPLEIRTEARLERDVVVDELTFPNGTPMDLKYGFSFYRLSYQYDFNRSPEKEIALGLSLQLRNASIIFASKDGRLLRINQNVGPVPIIRFRGWFSLNQVAWLGAEIDGFYASGRIITGSKNDFIGAILDGSLRYGIQINESLTGFLNFRYLGGKARGTEENHTGPGDGYTDNWLHTTSITLGFYLK</sequence>
<reference evidence="2" key="1">
    <citation type="journal article" date="2020" name="mSystems">
        <title>Genome- and Community-Level Interaction Insights into Carbon Utilization and Element Cycling Functions of Hydrothermarchaeota in Hydrothermal Sediment.</title>
        <authorList>
            <person name="Zhou Z."/>
            <person name="Liu Y."/>
            <person name="Xu W."/>
            <person name="Pan J."/>
            <person name="Luo Z.H."/>
            <person name="Li M."/>
        </authorList>
    </citation>
    <scope>NUCLEOTIDE SEQUENCE [LARGE SCALE GENOMIC DNA]</scope>
    <source>
        <strain evidence="2">SpSt-876</strain>
    </source>
</reference>
<name>A0A7C6AA90_UNCW3</name>
<comment type="caution">
    <text evidence="2">The sequence shown here is derived from an EMBL/GenBank/DDBJ whole genome shotgun (WGS) entry which is preliminary data.</text>
</comment>
<protein>
    <submittedName>
        <fullName evidence="2">Uncharacterized protein</fullName>
    </submittedName>
</protein>
<keyword evidence="1" id="KW-1133">Transmembrane helix</keyword>
<gene>
    <name evidence="2" type="ORF">ENW73_09830</name>
</gene>
<keyword evidence="1" id="KW-0472">Membrane</keyword>
<organism evidence="2">
    <name type="scientific">candidate division WOR-3 bacterium</name>
    <dbReference type="NCBI Taxonomy" id="2052148"/>
    <lineage>
        <taxon>Bacteria</taxon>
        <taxon>Bacteria division WOR-3</taxon>
    </lineage>
</organism>
<keyword evidence="1" id="KW-0812">Transmembrane</keyword>
<evidence type="ECO:0000256" key="1">
    <source>
        <dbReference type="SAM" id="Phobius"/>
    </source>
</evidence>
<dbReference type="AlphaFoldDB" id="A0A7C6AA90"/>
<accession>A0A7C6AA90</accession>